<evidence type="ECO:0000313" key="4">
    <source>
        <dbReference type="Proteomes" id="UP000014680"/>
    </source>
</evidence>
<dbReference type="InterPro" id="IPR008971">
    <property type="entry name" value="HSP40/DnaJ_pept-bd"/>
</dbReference>
<dbReference type="Pfam" id="PF00226">
    <property type="entry name" value="DnaJ"/>
    <property type="match status" value="1"/>
</dbReference>
<dbReference type="GO" id="GO:0006457">
    <property type="term" value="P:protein folding"/>
    <property type="evidence" value="ECO:0007669"/>
    <property type="project" value="InterPro"/>
</dbReference>
<dbReference type="Gene3D" id="2.60.260.20">
    <property type="entry name" value="Urease metallochaperone UreE, N-terminal domain"/>
    <property type="match status" value="2"/>
</dbReference>
<dbReference type="FunFam" id="2.60.260.20:FF:000013">
    <property type="entry name" value="DnaJ subfamily B member 11"/>
    <property type="match status" value="1"/>
</dbReference>
<keyword evidence="4" id="KW-1185">Reference proteome</keyword>
<dbReference type="InterPro" id="IPR036869">
    <property type="entry name" value="J_dom_sf"/>
</dbReference>
<organism evidence="3 4">
    <name type="scientific">Entamoeba invadens IP1</name>
    <dbReference type="NCBI Taxonomy" id="370355"/>
    <lineage>
        <taxon>Eukaryota</taxon>
        <taxon>Amoebozoa</taxon>
        <taxon>Evosea</taxon>
        <taxon>Archamoebae</taxon>
        <taxon>Mastigamoebida</taxon>
        <taxon>Entamoebidae</taxon>
        <taxon>Entamoeba</taxon>
    </lineage>
</organism>
<dbReference type="PANTHER" id="PTHR24078:SF553">
    <property type="entry name" value="DNAJ HOMOLOG SUBFAMILY B MEMBER 5"/>
    <property type="match status" value="1"/>
</dbReference>
<dbReference type="Gene3D" id="1.10.287.110">
    <property type="entry name" value="DnaJ domain"/>
    <property type="match status" value="1"/>
</dbReference>
<evidence type="ECO:0000256" key="1">
    <source>
        <dbReference type="ARBA" id="ARBA00023186"/>
    </source>
</evidence>
<dbReference type="PRINTS" id="PR00625">
    <property type="entry name" value="JDOMAIN"/>
</dbReference>
<dbReference type="SUPFAM" id="SSF46565">
    <property type="entry name" value="Chaperone J-domain"/>
    <property type="match status" value="1"/>
</dbReference>
<proteinExistence type="predicted"/>
<dbReference type="InterPro" id="IPR002939">
    <property type="entry name" value="DnaJ_C"/>
</dbReference>
<dbReference type="InterPro" id="IPR018253">
    <property type="entry name" value="DnaJ_domain_CS"/>
</dbReference>
<dbReference type="OrthoDB" id="28605at2759"/>
<dbReference type="PROSITE" id="PS00636">
    <property type="entry name" value="DNAJ_1"/>
    <property type="match status" value="1"/>
</dbReference>
<dbReference type="FunFam" id="1.10.287.110:FF:000072">
    <property type="entry name" value="DnaJ family protein"/>
    <property type="match status" value="1"/>
</dbReference>
<dbReference type="GO" id="GO:0051087">
    <property type="term" value="F:protein-folding chaperone binding"/>
    <property type="evidence" value="ECO:0007669"/>
    <property type="project" value="TreeGrafter"/>
</dbReference>
<accession>A0A0A1U2L2</accession>
<evidence type="ECO:0000259" key="2">
    <source>
        <dbReference type="PROSITE" id="PS50076"/>
    </source>
</evidence>
<dbReference type="Proteomes" id="UP000014680">
    <property type="component" value="Unassembled WGS sequence"/>
</dbReference>
<dbReference type="PANTHER" id="PTHR24078">
    <property type="entry name" value="DNAJ HOMOLOG SUBFAMILY C MEMBER"/>
    <property type="match status" value="1"/>
</dbReference>
<feature type="domain" description="J" evidence="2">
    <location>
        <begin position="4"/>
        <end position="70"/>
    </location>
</feature>
<dbReference type="GeneID" id="14885856"/>
<keyword evidence="1" id="KW-0143">Chaperone</keyword>
<evidence type="ECO:0000313" key="3">
    <source>
        <dbReference type="EMBL" id="ELP86883.1"/>
    </source>
</evidence>
<dbReference type="CDD" id="cd06257">
    <property type="entry name" value="DnaJ"/>
    <property type="match status" value="1"/>
</dbReference>
<dbReference type="GO" id="GO:0051082">
    <property type="term" value="F:unfolded protein binding"/>
    <property type="evidence" value="ECO:0007669"/>
    <property type="project" value="InterPro"/>
</dbReference>
<dbReference type="EMBL" id="KB206902">
    <property type="protein sequence ID" value="ELP86883.1"/>
    <property type="molecule type" value="Genomic_DNA"/>
</dbReference>
<dbReference type="Pfam" id="PF01556">
    <property type="entry name" value="DnaJ_C"/>
    <property type="match status" value="1"/>
</dbReference>
<dbReference type="GO" id="GO:0005829">
    <property type="term" value="C:cytosol"/>
    <property type="evidence" value="ECO:0007669"/>
    <property type="project" value="TreeGrafter"/>
</dbReference>
<sequence length="344" mass="38511">MGRDFYQILGVGKSATENDLKKAYRKLALKWHPDRNPNNKEEATEKFKNIAEAYAVLSDPKKKEIYDRYGEDGLKAGMTGEQQYDGMKGFPGGSFTFTTNGSEGFDPFDLFNSMFGGMDGMPQSRSRRAKFSKKRNGFSGFEQFGGMPQEFQGYTETPQKGEEVTANVNCTLEELYKGCKKTRKITKNITNSNGQTSQKENVVDLDIQAGWKDGTKIRFEGYGDENYGEEAGDVVFVVKTIPHPLYTRDGDNLHCNVTINVSQALTGFKVNLPFLDGSEVSKKIDHPVSENTPEIINGKGMPIRKSPGKFGDLYIHFKIQFPAYLTEKQRTDVKSALSGVNNWV</sequence>
<dbReference type="PROSITE" id="PS50076">
    <property type="entry name" value="DNAJ_2"/>
    <property type="match status" value="1"/>
</dbReference>
<dbReference type="RefSeq" id="XP_004253654.1">
    <property type="nucleotide sequence ID" value="XM_004253606.1"/>
</dbReference>
<dbReference type="FunFam" id="2.60.260.20:FF:000015">
    <property type="entry name" value="Heat shock protein 40"/>
    <property type="match status" value="1"/>
</dbReference>
<dbReference type="VEuPathDB" id="AmoebaDB:EIN_044410"/>
<dbReference type="AlphaFoldDB" id="A0A0A1U2L2"/>
<dbReference type="SUPFAM" id="SSF49493">
    <property type="entry name" value="HSP40/DnaJ peptide-binding domain"/>
    <property type="match status" value="2"/>
</dbReference>
<name>A0A0A1U2L2_ENTIV</name>
<dbReference type="InterPro" id="IPR001623">
    <property type="entry name" value="DnaJ_domain"/>
</dbReference>
<dbReference type="KEGG" id="eiv:EIN_044410"/>
<dbReference type="InterPro" id="IPR051339">
    <property type="entry name" value="DnaJ_subfamily_B"/>
</dbReference>
<protein>
    <recommendedName>
        <fullName evidence="2">J domain-containing protein</fullName>
    </recommendedName>
</protein>
<gene>
    <name evidence="3" type="ORF">EIN_044410</name>
</gene>
<reference evidence="3 4" key="1">
    <citation type="submission" date="2012-10" db="EMBL/GenBank/DDBJ databases">
        <authorList>
            <person name="Zafar N."/>
            <person name="Inman J."/>
            <person name="Hall N."/>
            <person name="Lorenzi H."/>
            <person name="Caler E."/>
        </authorList>
    </citation>
    <scope>NUCLEOTIDE SEQUENCE [LARGE SCALE GENOMIC DNA]</scope>
    <source>
        <strain evidence="3 4">IP1</strain>
    </source>
</reference>
<dbReference type="SMART" id="SM00271">
    <property type="entry name" value="DnaJ"/>
    <property type="match status" value="1"/>
</dbReference>
<dbReference type="OMA" id="MGRDYYK"/>
<dbReference type="CDD" id="cd10747">
    <property type="entry name" value="DnaJ_C"/>
    <property type="match status" value="1"/>
</dbReference>